<dbReference type="EMBL" id="SNRW01023816">
    <property type="protein sequence ID" value="KAA6362719.1"/>
    <property type="molecule type" value="Genomic_DNA"/>
</dbReference>
<evidence type="ECO:0000313" key="1">
    <source>
        <dbReference type="EMBL" id="KAA6362719.1"/>
    </source>
</evidence>
<gene>
    <name evidence="1" type="ORF">EZS28_041756</name>
</gene>
<name>A0A5J4TXX0_9EUKA</name>
<dbReference type="Proteomes" id="UP000324800">
    <property type="component" value="Unassembled WGS sequence"/>
</dbReference>
<reference evidence="1 2" key="1">
    <citation type="submission" date="2019-03" db="EMBL/GenBank/DDBJ databases">
        <title>Single cell metagenomics reveals metabolic interactions within the superorganism composed of flagellate Streblomastix strix and complex community of Bacteroidetes bacteria on its surface.</title>
        <authorList>
            <person name="Treitli S.C."/>
            <person name="Kolisko M."/>
            <person name="Husnik F."/>
            <person name="Keeling P."/>
            <person name="Hampl V."/>
        </authorList>
    </citation>
    <scope>NUCLEOTIDE SEQUENCE [LARGE SCALE GENOMIC DNA]</scope>
    <source>
        <strain evidence="1">ST1C</strain>
    </source>
</reference>
<organism evidence="1 2">
    <name type="scientific">Streblomastix strix</name>
    <dbReference type="NCBI Taxonomy" id="222440"/>
    <lineage>
        <taxon>Eukaryota</taxon>
        <taxon>Metamonada</taxon>
        <taxon>Preaxostyla</taxon>
        <taxon>Oxymonadida</taxon>
        <taxon>Streblomastigidae</taxon>
        <taxon>Streblomastix</taxon>
    </lineage>
</organism>
<protein>
    <submittedName>
        <fullName evidence="1">Uncharacterized protein</fullName>
    </submittedName>
</protein>
<sequence length="214" mass="25635">MDIDPNRCVELRIGGNIDQRESEEGLCALKVERQQFQELQQTGSYSSSESVSRIPLRIDLIKEYWNTNTHRHLSYNVLSQQEQRIKHDRASSRQSHQVSRTVQLDNRSQPYSWPFEHYTRQLVKVIQMRRLCNQERSPLEDYQEAQDLDLQRHICNTRELTMHEVLQYLQISVLSSEMDLIQNQPRKFRYFTHQSLNYRRLQGRSNKSESHEQS</sequence>
<evidence type="ECO:0000313" key="2">
    <source>
        <dbReference type="Proteomes" id="UP000324800"/>
    </source>
</evidence>
<proteinExistence type="predicted"/>
<comment type="caution">
    <text evidence="1">The sequence shown here is derived from an EMBL/GenBank/DDBJ whole genome shotgun (WGS) entry which is preliminary data.</text>
</comment>
<dbReference type="AlphaFoldDB" id="A0A5J4TXX0"/>
<accession>A0A5J4TXX0</accession>